<dbReference type="AlphaFoldDB" id="A0A7X3LSZ3"/>
<proteinExistence type="predicted"/>
<sequence>MAAIPGPAESDLRFVVTRLADRDRLFVQIRRDGKTQSNVEASEIETSGERILEIRSESEATGTTAFVDTLAPDGSELTYELFLEIDKLDAYIYQPASN</sequence>
<dbReference type="EMBL" id="WUMV01000002">
    <property type="protein sequence ID" value="MXN64549.1"/>
    <property type="molecule type" value="Genomic_DNA"/>
</dbReference>
<gene>
    <name evidence="1" type="ORF">GR183_06500</name>
</gene>
<keyword evidence="2" id="KW-1185">Reference proteome</keyword>
<dbReference type="RefSeq" id="WP_160774755.1">
    <property type="nucleotide sequence ID" value="NZ_WUMV01000002.1"/>
</dbReference>
<accession>A0A7X3LSZ3</accession>
<reference evidence="1 2" key="1">
    <citation type="submission" date="2019-12" db="EMBL/GenBank/DDBJ databases">
        <authorList>
            <person name="Li M."/>
        </authorList>
    </citation>
    <scope>NUCLEOTIDE SEQUENCE [LARGE SCALE GENOMIC DNA]</scope>
    <source>
        <strain evidence="1 2">GBMRC 2046</strain>
    </source>
</reference>
<evidence type="ECO:0000313" key="1">
    <source>
        <dbReference type="EMBL" id="MXN64549.1"/>
    </source>
</evidence>
<dbReference type="Proteomes" id="UP000433101">
    <property type="component" value="Unassembled WGS sequence"/>
</dbReference>
<organism evidence="1 2">
    <name type="scientific">Stappia sediminis</name>
    <dbReference type="NCBI Taxonomy" id="2692190"/>
    <lineage>
        <taxon>Bacteria</taxon>
        <taxon>Pseudomonadati</taxon>
        <taxon>Pseudomonadota</taxon>
        <taxon>Alphaproteobacteria</taxon>
        <taxon>Hyphomicrobiales</taxon>
        <taxon>Stappiaceae</taxon>
        <taxon>Stappia</taxon>
    </lineage>
</organism>
<comment type="caution">
    <text evidence="1">The sequence shown here is derived from an EMBL/GenBank/DDBJ whole genome shotgun (WGS) entry which is preliminary data.</text>
</comment>
<evidence type="ECO:0000313" key="2">
    <source>
        <dbReference type="Proteomes" id="UP000433101"/>
    </source>
</evidence>
<protein>
    <submittedName>
        <fullName evidence="1">Uncharacterized protein</fullName>
    </submittedName>
</protein>
<name>A0A7X3LSZ3_9HYPH</name>